<proteinExistence type="predicted"/>
<evidence type="ECO:0000313" key="2">
    <source>
        <dbReference type="EMBL" id="ARN84486.1"/>
    </source>
</evidence>
<evidence type="ECO:0000256" key="1">
    <source>
        <dbReference type="SAM" id="SignalP"/>
    </source>
</evidence>
<dbReference type="RefSeq" id="WP_085783893.1">
    <property type="nucleotide sequence ID" value="NZ_CP008743.1"/>
</dbReference>
<dbReference type="AlphaFoldDB" id="A0A1W6N3Y0"/>
<evidence type="ECO:0000313" key="3">
    <source>
        <dbReference type="Proteomes" id="UP000237351"/>
    </source>
</evidence>
<keyword evidence="3" id="KW-1185">Reference proteome</keyword>
<accession>A0A1W6N3Y0</accession>
<feature type="chain" id="PRO_5013139879" evidence="1">
    <location>
        <begin position="18"/>
        <end position="140"/>
    </location>
</feature>
<dbReference type="Proteomes" id="UP000237351">
    <property type="component" value="Chromosome"/>
</dbReference>
<organism evidence="2 3">
    <name type="scientific">Candidatus Nucleicultrix amoebiphila FS5</name>
    <dbReference type="NCBI Taxonomy" id="1414854"/>
    <lineage>
        <taxon>Bacteria</taxon>
        <taxon>Pseudomonadati</taxon>
        <taxon>Pseudomonadota</taxon>
        <taxon>Alphaproteobacteria</taxon>
        <taxon>Holosporales</taxon>
        <taxon>Candidatus Nucleicultricaceae</taxon>
        <taxon>Candidatus Nucleicultrix</taxon>
    </lineage>
</organism>
<sequence length="140" mass="15820">MNKVLAFLLSFSFASSAYSMGIDIQFDEDAISKIRGHQFSAILEMEKVDRISGVASESRVQNISENFFEPKKLHVTFESFSEPVDFATHFIRYHGIMSIGKQEIILEELDFNHNTPSATIVVSYGSIINDFLAGFQKFPL</sequence>
<keyword evidence="1" id="KW-0732">Signal</keyword>
<gene>
    <name evidence="2" type="ORF">GQ61_03165</name>
</gene>
<dbReference type="KEGG" id="naf:GQ61_03165"/>
<feature type="signal peptide" evidence="1">
    <location>
        <begin position="1"/>
        <end position="17"/>
    </location>
</feature>
<name>A0A1W6N3Y0_9PROT</name>
<protein>
    <submittedName>
        <fullName evidence="2">Uncharacterized protein</fullName>
    </submittedName>
</protein>
<dbReference type="EMBL" id="CP008743">
    <property type="protein sequence ID" value="ARN84486.1"/>
    <property type="molecule type" value="Genomic_DNA"/>
</dbReference>
<reference evidence="2 3" key="1">
    <citation type="submission" date="2014-06" db="EMBL/GenBank/DDBJ databases">
        <title>The genome of the endonuclear symbiont Nucleicultrix amoebiphila.</title>
        <authorList>
            <person name="Schulz F."/>
            <person name="Horn M."/>
        </authorList>
    </citation>
    <scope>NUCLEOTIDE SEQUENCE [LARGE SCALE GENOMIC DNA]</scope>
    <source>
        <strain evidence="2 3">FS5</strain>
    </source>
</reference>